<dbReference type="PANTHER" id="PTHR12933">
    <property type="entry name" value="ORF PROTEIN-RELATED"/>
    <property type="match status" value="1"/>
</dbReference>
<proteinExistence type="inferred from homology"/>
<comment type="similarity">
    <text evidence="3 7">Belongs to the UTP25 family.</text>
</comment>
<evidence type="ECO:0000256" key="2">
    <source>
        <dbReference type="ARBA" id="ARBA00004604"/>
    </source>
</evidence>
<feature type="compositionally biased region" description="Polar residues" evidence="8">
    <location>
        <begin position="53"/>
        <end position="70"/>
    </location>
</feature>
<dbReference type="AlphaFoldDB" id="A0A5M3MUP0"/>
<organism evidence="11 12">
    <name type="scientific">Coniophora puteana (strain RWD-64-598)</name>
    <name type="common">Brown rot fungus</name>
    <dbReference type="NCBI Taxonomy" id="741705"/>
    <lineage>
        <taxon>Eukaryota</taxon>
        <taxon>Fungi</taxon>
        <taxon>Dikarya</taxon>
        <taxon>Basidiomycota</taxon>
        <taxon>Agaricomycotina</taxon>
        <taxon>Agaricomycetes</taxon>
        <taxon>Agaricomycetidae</taxon>
        <taxon>Boletales</taxon>
        <taxon>Coniophorineae</taxon>
        <taxon>Coniophoraceae</taxon>
        <taxon>Coniophora</taxon>
    </lineage>
</organism>
<keyword evidence="6 7" id="KW-0687">Ribonucleoprotein</keyword>
<feature type="domain" description="UTP25 NTP hydrolase-like" evidence="10">
    <location>
        <begin position="188"/>
        <end position="453"/>
    </location>
</feature>
<dbReference type="RefSeq" id="XP_007766800.1">
    <property type="nucleotide sequence ID" value="XM_007768610.1"/>
</dbReference>
<dbReference type="InterPro" id="IPR053940">
    <property type="entry name" value="UTP25_NTPase-like"/>
</dbReference>
<dbReference type="Proteomes" id="UP000053558">
    <property type="component" value="Unassembled WGS sequence"/>
</dbReference>
<dbReference type="OrthoDB" id="10264378at2759"/>
<dbReference type="OMA" id="QNWAHLE"/>
<dbReference type="GO" id="GO:0019843">
    <property type="term" value="F:rRNA binding"/>
    <property type="evidence" value="ECO:0007669"/>
    <property type="project" value="TreeGrafter"/>
</dbReference>
<dbReference type="GeneID" id="19199592"/>
<protein>
    <recommendedName>
        <fullName evidence="4 7">U3 small nucleolar RNA-associated protein 25</fullName>
        <shortName evidence="7">U3 snoRNA-associated protein 25</shortName>
    </recommendedName>
</protein>
<evidence type="ECO:0000259" key="10">
    <source>
        <dbReference type="Pfam" id="PF22916"/>
    </source>
</evidence>
<feature type="region of interest" description="Disordered" evidence="8">
    <location>
        <begin position="25"/>
        <end position="70"/>
    </location>
</feature>
<dbReference type="Gene3D" id="3.40.50.300">
    <property type="entry name" value="P-loop containing nucleotide triphosphate hydrolases"/>
    <property type="match status" value="1"/>
</dbReference>
<comment type="function">
    <text evidence="1 7">DEAD-box RNA helicase-like protein required for pre-18S rRNA processing, specifically at sites A0, A1, and A2.</text>
</comment>
<dbReference type="GO" id="GO:0000462">
    <property type="term" value="P:maturation of SSU-rRNA from tricistronic rRNA transcript (SSU-rRNA, 5.8S rRNA, LSU-rRNA)"/>
    <property type="evidence" value="ECO:0007669"/>
    <property type="project" value="TreeGrafter"/>
</dbReference>
<feature type="domain" description="UTP25 C-terminal" evidence="9">
    <location>
        <begin position="463"/>
        <end position="638"/>
    </location>
</feature>
<dbReference type="SUPFAM" id="SSF52540">
    <property type="entry name" value="P-loop containing nucleoside triphosphate hydrolases"/>
    <property type="match status" value="1"/>
</dbReference>
<gene>
    <name evidence="11" type="ORF">CONPUDRAFT_121047</name>
</gene>
<keyword evidence="12" id="KW-1185">Reference proteome</keyword>
<dbReference type="InterPro" id="IPR053939">
    <property type="entry name" value="UTP25_C"/>
</dbReference>
<comment type="caution">
    <text evidence="11">The sequence shown here is derived from an EMBL/GenBank/DDBJ whole genome shotgun (WGS) entry which is preliminary data.</text>
</comment>
<evidence type="ECO:0000256" key="1">
    <source>
        <dbReference type="ARBA" id="ARBA00002883"/>
    </source>
</evidence>
<accession>A0A5M3MUP0</accession>
<evidence type="ECO:0000256" key="3">
    <source>
        <dbReference type="ARBA" id="ARBA00009223"/>
    </source>
</evidence>
<evidence type="ECO:0000256" key="6">
    <source>
        <dbReference type="ARBA" id="ARBA00023274"/>
    </source>
</evidence>
<evidence type="ECO:0000313" key="12">
    <source>
        <dbReference type="Proteomes" id="UP000053558"/>
    </source>
</evidence>
<evidence type="ECO:0000256" key="7">
    <source>
        <dbReference type="RuleBase" id="RU365070"/>
    </source>
</evidence>
<dbReference type="Pfam" id="PF22916">
    <property type="entry name" value="UTP25_NTPase-like"/>
    <property type="match status" value="1"/>
</dbReference>
<sequence>MLQDTDGNSQTTRLLTLLNVSALKSKKRVVEPEDAPERRKKRRGIKFSDAESDLNTDTSPEATADTTIAPQNAVEDIVMAVEPDEAPEDEDQQDSSNPYERYFGANPAALTDASKLAADQREWHTVRQRIGSLYASVCSPREGGPITREHKGTISDRLMKTFETRQERQTSAKTQVQNDLLSILTSHHDLHYPCVPISENVIAREAIMLHALDHVTRKRRRIIRNNERIAHAKAASISPPEDVQDQGFTRPSALVLLPFRSSAMNWFNALKSHTMSPSFQVENQSRFMSEYGLPPGAVDKLESAGPGAYPEDHVETFKGNVDDNFRLGIKLTRKSVKLFADFYGCDIIFASPLGLRMSIEKEKSADFLSSIEVLVIDQMNALAMQNWDHVQFVMSNINKLPKDSHDADFSRIKPWYLDQNSIYLRQTVMLSAFETPEMRQLFNTSLKNVTGKVRVEKTWPAVQVPASVDKLFVSFDCSSPREEPDKRFNYFTTQLLPKILKSAVQSTNTVLFIPSSFDFIRVHNYFRKNSPVSFAVLSEYSSNQDISRARQGFFSGKKSFLLISERFHFYRRYKIRGIRNIIFYAPPDNAQFFSELLSYPFLDDGVDASDVSCRMLYCQYDRLRMERILGSKGVKSLI</sequence>
<evidence type="ECO:0000259" key="9">
    <source>
        <dbReference type="Pfam" id="PF06862"/>
    </source>
</evidence>
<reference evidence="12" key="1">
    <citation type="journal article" date="2012" name="Science">
        <title>The Paleozoic origin of enzymatic lignin decomposition reconstructed from 31 fungal genomes.</title>
        <authorList>
            <person name="Floudas D."/>
            <person name="Binder M."/>
            <person name="Riley R."/>
            <person name="Barry K."/>
            <person name="Blanchette R.A."/>
            <person name="Henrissat B."/>
            <person name="Martinez A.T."/>
            <person name="Otillar R."/>
            <person name="Spatafora J.W."/>
            <person name="Yadav J.S."/>
            <person name="Aerts A."/>
            <person name="Benoit I."/>
            <person name="Boyd A."/>
            <person name="Carlson A."/>
            <person name="Copeland A."/>
            <person name="Coutinho P.M."/>
            <person name="de Vries R.P."/>
            <person name="Ferreira P."/>
            <person name="Findley K."/>
            <person name="Foster B."/>
            <person name="Gaskell J."/>
            <person name="Glotzer D."/>
            <person name="Gorecki P."/>
            <person name="Heitman J."/>
            <person name="Hesse C."/>
            <person name="Hori C."/>
            <person name="Igarashi K."/>
            <person name="Jurgens J.A."/>
            <person name="Kallen N."/>
            <person name="Kersten P."/>
            <person name="Kohler A."/>
            <person name="Kuees U."/>
            <person name="Kumar T.K.A."/>
            <person name="Kuo A."/>
            <person name="LaButti K."/>
            <person name="Larrondo L.F."/>
            <person name="Lindquist E."/>
            <person name="Ling A."/>
            <person name="Lombard V."/>
            <person name="Lucas S."/>
            <person name="Lundell T."/>
            <person name="Martin R."/>
            <person name="McLaughlin D.J."/>
            <person name="Morgenstern I."/>
            <person name="Morin E."/>
            <person name="Murat C."/>
            <person name="Nagy L.G."/>
            <person name="Nolan M."/>
            <person name="Ohm R.A."/>
            <person name="Patyshakuliyeva A."/>
            <person name="Rokas A."/>
            <person name="Ruiz-Duenas F.J."/>
            <person name="Sabat G."/>
            <person name="Salamov A."/>
            <person name="Samejima M."/>
            <person name="Schmutz J."/>
            <person name="Slot J.C."/>
            <person name="St John F."/>
            <person name="Stenlid J."/>
            <person name="Sun H."/>
            <person name="Sun S."/>
            <person name="Syed K."/>
            <person name="Tsang A."/>
            <person name="Wiebenga A."/>
            <person name="Young D."/>
            <person name="Pisabarro A."/>
            <person name="Eastwood D.C."/>
            <person name="Martin F."/>
            <person name="Cullen D."/>
            <person name="Grigoriev I.V."/>
            <person name="Hibbett D.S."/>
        </authorList>
    </citation>
    <scope>NUCLEOTIDE SEQUENCE [LARGE SCALE GENOMIC DNA]</scope>
    <source>
        <strain evidence="12">RWD-64-598 SS2</strain>
    </source>
</reference>
<dbReference type="GO" id="GO:0032040">
    <property type="term" value="C:small-subunit processome"/>
    <property type="evidence" value="ECO:0007669"/>
    <property type="project" value="TreeGrafter"/>
</dbReference>
<evidence type="ECO:0000256" key="4">
    <source>
        <dbReference type="ARBA" id="ARBA00015422"/>
    </source>
</evidence>
<keyword evidence="7" id="KW-0690">Ribosome biogenesis</keyword>
<dbReference type="Pfam" id="PF06862">
    <property type="entry name" value="Utp25_C"/>
    <property type="match status" value="1"/>
</dbReference>
<evidence type="ECO:0000313" key="11">
    <source>
        <dbReference type="EMBL" id="EIW82849.1"/>
    </source>
</evidence>
<dbReference type="GO" id="GO:0034511">
    <property type="term" value="F:U3 snoRNA binding"/>
    <property type="evidence" value="ECO:0007669"/>
    <property type="project" value="InterPro"/>
</dbReference>
<dbReference type="PANTHER" id="PTHR12933:SF0">
    <property type="entry name" value="U3 SMALL NUCLEOLAR RNA-ASSOCIATED PROTEIN 25 HOMOLOG"/>
    <property type="match status" value="1"/>
</dbReference>
<dbReference type="EMBL" id="JH711576">
    <property type="protein sequence ID" value="EIW82849.1"/>
    <property type="molecule type" value="Genomic_DNA"/>
</dbReference>
<evidence type="ECO:0000256" key="5">
    <source>
        <dbReference type="ARBA" id="ARBA00023242"/>
    </source>
</evidence>
<dbReference type="KEGG" id="cput:CONPUDRAFT_121047"/>
<keyword evidence="7" id="KW-0698">rRNA processing</keyword>
<evidence type="ECO:0000256" key="8">
    <source>
        <dbReference type="SAM" id="MobiDB-lite"/>
    </source>
</evidence>
<name>A0A5M3MUP0_CONPW</name>
<comment type="subcellular location">
    <subcellularLocation>
        <location evidence="2 7">Nucleus</location>
        <location evidence="2 7">Nucleolus</location>
    </subcellularLocation>
</comment>
<keyword evidence="5 7" id="KW-0539">Nucleus</keyword>
<dbReference type="InterPro" id="IPR010678">
    <property type="entry name" value="UTP25"/>
</dbReference>
<feature type="compositionally biased region" description="Basic and acidic residues" evidence="8">
    <location>
        <begin position="28"/>
        <end position="37"/>
    </location>
</feature>
<dbReference type="InterPro" id="IPR027417">
    <property type="entry name" value="P-loop_NTPase"/>
</dbReference>
<comment type="subunit">
    <text evidence="7">Component of the ribosomal small subunit (SSU) processome composed of at least 40 protein subunits and snoRNA U3.</text>
</comment>